<name>A0A0D6PZH9_KOMEU</name>
<dbReference type="Proteomes" id="UP000032675">
    <property type="component" value="Unassembled WGS sequence"/>
</dbReference>
<reference evidence="4 5" key="1">
    <citation type="submission" date="2012-11" db="EMBL/GenBank/DDBJ databases">
        <title>Whole genome sequence of Gluconacetobacter europaeus NBRC3261.</title>
        <authorList>
            <person name="Azuma Y."/>
            <person name="Higashiura N."/>
            <person name="Hirakawa H."/>
            <person name="Matsushita K."/>
        </authorList>
    </citation>
    <scope>NUCLEOTIDE SEQUENCE [LARGE SCALE GENOMIC DNA]</scope>
    <source>
        <strain evidence="4 5">NBRC 3261</strain>
    </source>
</reference>
<protein>
    <submittedName>
        <fullName evidence="4">Lytic transglycosylase</fullName>
    </submittedName>
</protein>
<dbReference type="AlphaFoldDB" id="A0A0D6PZH9"/>
<comment type="similarity">
    <text evidence="2">Belongs to the virb1 family.</text>
</comment>
<evidence type="ECO:0000256" key="1">
    <source>
        <dbReference type="ARBA" id="ARBA00007734"/>
    </source>
</evidence>
<comment type="caution">
    <text evidence="4">The sequence shown here is derived from an EMBL/GenBank/DDBJ whole genome shotgun (WGS) entry which is preliminary data.</text>
</comment>
<dbReference type="PANTHER" id="PTHR37423">
    <property type="entry name" value="SOLUBLE LYTIC MUREIN TRANSGLYCOSYLASE-RELATED"/>
    <property type="match status" value="1"/>
</dbReference>
<evidence type="ECO:0000256" key="2">
    <source>
        <dbReference type="ARBA" id="ARBA00009387"/>
    </source>
</evidence>
<dbReference type="InterPro" id="IPR023346">
    <property type="entry name" value="Lysozyme-like_dom_sf"/>
</dbReference>
<organism evidence="4 5">
    <name type="scientific">Komagataeibacter europaeus NBRC 3261</name>
    <dbReference type="NCBI Taxonomy" id="1234669"/>
    <lineage>
        <taxon>Bacteria</taxon>
        <taxon>Pseudomonadati</taxon>
        <taxon>Pseudomonadota</taxon>
        <taxon>Alphaproteobacteria</taxon>
        <taxon>Acetobacterales</taxon>
        <taxon>Acetobacteraceae</taxon>
        <taxon>Komagataeibacter</taxon>
    </lineage>
</organism>
<dbReference type="PANTHER" id="PTHR37423:SF2">
    <property type="entry name" value="MEMBRANE-BOUND LYTIC MUREIN TRANSGLYCOSYLASE C"/>
    <property type="match status" value="1"/>
</dbReference>
<feature type="domain" description="Transglycosylase SLT" evidence="3">
    <location>
        <begin position="29"/>
        <end position="128"/>
    </location>
</feature>
<evidence type="ECO:0000313" key="4">
    <source>
        <dbReference type="EMBL" id="GAN96448.1"/>
    </source>
</evidence>
<dbReference type="SUPFAM" id="SSF53955">
    <property type="entry name" value="Lysozyme-like"/>
    <property type="match status" value="1"/>
</dbReference>
<dbReference type="Pfam" id="PF01464">
    <property type="entry name" value="SLT"/>
    <property type="match status" value="1"/>
</dbReference>
<evidence type="ECO:0000259" key="3">
    <source>
        <dbReference type="Pfam" id="PF01464"/>
    </source>
</evidence>
<dbReference type="Gene3D" id="1.10.530.10">
    <property type="match status" value="1"/>
</dbReference>
<dbReference type="EMBL" id="BANI01000063">
    <property type="protein sequence ID" value="GAN96448.1"/>
    <property type="molecule type" value="Genomic_DNA"/>
</dbReference>
<comment type="similarity">
    <text evidence="1">Belongs to the transglycosylase Slt family.</text>
</comment>
<accession>A0A0D6PZH9</accession>
<proteinExistence type="inferred from homology"/>
<dbReference type="CDD" id="cd00254">
    <property type="entry name" value="LT-like"/>
    <property type="match status" value="1"/>
</dbReference>
<sequence length="210" mass="21960">MLAVARFGLALTLTLTPGSGHAQDIDALVRDAASQAAIPPSWIRAVLRIESDGDRHAVSSAGAMGLMQIMPGTWRDLRHTLNLGADPFDPHDNIVAGAAYLRWLHDRYGDAGFLAAYNAGPGRYDDHLATGRPLPDETQTYVASVMRRIGDDTAPALLGPLPGISSPIAIGGLFAGPAHPVASDTAAVGDSLAPPTPAGLFVAAEWREEP</sequence>
<dbReference type="InterPro" id="IPR008258">
    <property type="entry name" value="Transglycosylase_SLT_dom_1"/>
</dbReference>
<gene>
    <name evidence="4" type="ORF">Geu3261_0069_025</name>
</gene>
<evidence type="ECO:0000313" key="5">
    <source>
        <dbReference type="Proteomes" id="UP000032675"/>
    </source>
</evidence>